<organism evidence="2 3">
    <name type="scientific">Deinococcus radiophilus</name>
    <dbReference type="NCBI Taxonomy" id="32062"/>
    <lineage>
        <taxon>Bacteria</taxon>
        <taxon>Thermotogati</taxon>
        <taxon>Deinococcota</taxon>
        <taxon>Deinococci</taxon>
        <taxon>Deinococcales</taxon>
        <taxon>Deinococcaceae</taxon>
        <taxon>Deinococcus</taxon>
    </lineage>
</organism>
<feature type="transmembrane region" description="Helical" evidence="1">
    <location>
        <begin position="115"/>
        <end position="141"/>
    </location>
</feature>
<name>A0A431VTX9_9DEIO</name>
<reference evidence="2 3" key="1">
    <citation type="submission" date="2018-12" db="EMBL/GenBank/DDBJ databases">
        <title>Deinococcus radiophilus ATCC 27603 genome sequencing and assembly.</title>
        <authorList>
            <person name="Maclea K.S."/>
            <person name="Maynard C.R."/>
        </authorList>
    </citation>
    <scope>NUCLEOTIDE SEQUENCE [LARGE SCALE GENOMIC DNA]</scope>
    <source>
        <strain evidence="2 3">ATCC 27603</strain>
    </source>
</reference>
<keyword evidence="1" id="KW-0472">Membrane</keyword>
<dbReference type="RefSeq" id="WP_126352214.1">
    <property type="nucleotide sequence ID" value="NZ_CP086380.1"/>
</dbReference>
<evidence type="ECO:0000256" key="1">
    <source>
        <dbReference type="SAM" id="Phobius"/>
    </source>
</evidence>
<dbReference type="InterPro" id="IPR021279">
    <property type="entry name" value="DUF2721"/>
</dbReference>
<evidence type="ECO:0000313" key="2">
    <source>
        <dbReference type="EMBL" id="RTR26685.1"/>
    </source>
</evidence>
<feature type="transmembrane region" description="Helical" evidence="1">
    <location>
        <begin position="6"/>
        <end position="27"/>
    </location>
</feature>
<dbReference type="EMBL" id="RXPE01000014">
    <property type="protein sequence ID" value="RTR26685.1"/>
    <property type="molecule type" value="Genomic_DNA"/>
</dbReference>
<dbReference type="OrthoDB" id="66571at2"/>
<sequence length="173" mass="19101">MNDPGLSVLTAMITPAVLLSGAGAILMSTTTRVGRVTDRIKYYTDRFRELIEGQHLDEGLAAAEKEMIIDQLELHSQRSRMLLRAMTGLYVAISLFVLSSVLIGGRELIQGYTGVVPTLTAILGSVSLAYATLMLSAEVRLSARATRREMRFALRLGERYAQLYDEAHPTARR</sequence>
<dbReference type="Pfam" id="PF11026">
    <property type="entry name" value="DUF2721"/>
    <property type="match status" value="1"/>
</dbReference>
<dbReference type="AlphaFoldDB" id="A0A431VTX9"/>
<protein>
    <submittedName>
        <fullName evidence="2">DUF2721 domain-containing protein</fullName>
    </submittedName>
</protein>
<feature type="transmembrane region" description="Helical" evidence="1">
    <location>
        <begin position="81"/>
        <end position="103"/>
    </location>
</feature>
<gene>
    <name evidence="2" type="ORF">EJ104_07910</name>
</gene>
<keyword evidence="1" id="KW-1133">Transmembrane helix</keyword>
<comment type="caution">
    <text evidence="2">The sequence shown here is derived from an EMBL/GenBank/DDBJ whole genome shotgun (WGS) entry which is preliminary data.</text>
</comment>
<evidence type="ECO:0000313" key="3">
    <source>
        <dbReference type="Proteomes" id="UP000277766"/>
    </source>
</evidence>
<proteinExistence type="predicted"/>
<accession>A0A431VTX9</accession>
<keyword evidence="3" id="KW-1185">Reference proteome</keyword>
<dbReference type="Proteomes" id="UP000277766">
    <property type="component" value="Unassembled WGS sequence"/>
</dbReference>
<keyword evidence="1" id="KW-0812">Transmembrane</keyword>